<dbReference type="Pfam" id="PF24205">
    <property type="entry name" value="Antiholin"/>
    <property type="match status" value="1"/>
</dbReference>
<reference evidence="1 2" key="1">
    <citation type="journal article" date="2010" name="Virol. J.">
        <title>Genomes of the T4-related bacteriophages as windows on microbial genome evolution.</title>
        <authorList>
            <person name="Petrov V.M."/>
            <person name="Ratnayaka S."/>
            <person name="Nolan J.M."/>
            <person name="Miller E.S."/>
            <person name="Karam J.D."/>
        </authorList>
    </citation>
    <scope>NUCLEOTIDE SEQUENCE [LARGE SCALE GENOMIC DNA]</scope>
</reference>
<proteinExistence type="predicted"/>
<name>E5EPR8_9CAUD</name>
<dbReference type="KEGG" id="vg:9926568"/>
<organism evidence="1 2">
    <name type="scientific">Acinetobacter phage Acj9</name>
    <dbReference type="NCBI Taxonomy" id="760939"/>
    <lineage>
        <taxon>Viruses</taxon>
        <taxon>Duplodnaviria</taxon>
        <taxon>Heunggongvirae</taxon>
        <taxon>Uroviricota</taxon>
        <taxon>Caudoviricetes</taxon>
        <taxon>Pantevenvirales</taxon>
        <taxon>Straboviridae</taxon>
        <taxon>Twarogvirinae</taxon>
        <taxon>Acajnonavirus</taxon>
        <taxon>Acajnonavirus acj9</taxon>
    </lineage>
</organism>
<gene>
    <name evidence="1" type="primary">rI</name>
    <name evidence="1" type="ORF">Acj9p134</name>
</gene>
<accession>E5EPR8</accession>
<dbReference type="EMBL" id="HM004124">
    <property type="protein sequence ID" value="ADG60034.1"/>
    <property type="molecule type" value="Genomic_DNA"/>
</dbReference>
<dbReference type="Proteomes" id="UP000008731">
    <property type="component" value="Segment"/>
</dbReference>
<dbReference type="InterPro" id="IPR034696">
    <property type="entry name" value="RI_T4"/>
</dbReference>
<keyword evidence="2" id="KW-1185">Reference proteome</keyword>
<sequence length="95" mass="10764">MKSILFFVMLSISCGIAANPVTKEFNSYVEGALEVYSQFKRPSKAESERFYTFVQEKWNETSCSKSCSAEGYSVAKQYAKEKKVEIKPNPSLQSK</sequence>
<evidence type="ECO:0000313" key="1">
    <source>
        <dbReference type="EMBL" id="ADG60034.1"/>
    </source>
</evidence>
<protein>
    <submittedName>
        <fullName evidence="1">RI lysis inhibition regulator membrane protein</fullName>
    </submittedName>
</protein>
<dbReference type="GeneID" id="9926568"/>
<evidence type="ECO:0000313" key="2">
    <source>
        <dbReference type="Proteomes" id="UP000008731"/>
    </source>
</evidence>
<dbReference type="RefSeq" id="YP_004010271.1">
    <property type="nucleotide sequence ID" value="NC_014663.1"/>
</dbReference>
<dbReference type="OrthoDB" id="18750at10239"/>